<comment type="cofactor">
    <cofactor evidence="1">
        <name>Mg(2+)</name>
        <dbReference type="ChEBI" id="CHEBI:18420"/>
    </cofactor>
</comment>
<dbReference type="InterPro" id="IPR000160">
    <property type="entry name" value="GGDEF_dom"/>
</dbReference>
<dbReference type="GO" id="GO:1902201">
    <property type="term" value="P:negative regulation of bacterial-type flagellum-dependent cell motility"/>
    <property type="evidence" value="ECO:0007669"/>
    <property type="project" value="TreeGrafter"/>
</dbReference>
<dbReference type="CDD" id="cd00060">
    <property type="entry name" value="FHA"/>
    <property type="match status" value="1"/>
</dbReference>
<gene>
    <name evidence="4" type="ORF">WM2015_2827</name>
</gene>
<dbReference type="SUPFAM" id="SSF55073">
    <property type="entry name" value="Nucleotide cyclase"/>
    <property type="match status" value="1"/>
</dbReference>
<dbReference type="Pfam" id="PF00990">
    <property type="entry name" value="GGDEF"/>
    <property type="match status" value="1"/>
</dbReference>
<dbReference type="PROSITE" id="PS50887">
    <property type="entry name" value="GGDEF"/>
    <property type="match status" value="1"/>
</dbReference>
<dbReference type="FunFam" id="3.30.70.270:FF:000001">
    <property type="entry name" value="Diguanylate cyclase domain protein"/>
    <property type="match status" value="1"/>
</dbReference>
<comment type="catalytic activity">
    <reaction evidence="3">
        <text>2 GTP = 3',3'-c-di-GMP + 2 diphosphate</text>
        <dbReference type="Rhea" id="RHEA:24898"/>
        <dbReference type="ChEBI" id="CHEBI:33019"/>
        <dbReference type="ChEBI" id="CHEBI:37565"/>
        <dbReference type="ChEBI" id="CHEBI:58805"/>
        <dbReference type="EC" id="2.7.7.65"/>
    </reaction>
</comment>
<dbReference type="RefSeq" id="WP_049726690.1">
    <property type="nucleotide sequence ID" value="NZ_CP012154.1"/>
</dbReference>
<dbReference type="NCBIfam" id="TIGR00254">
    <property type="entry name" value="GGDEF"/>
    <property type="match status" value="1"/>
</dbReference>
<dbReference type="EMBL" id="CP012154">
    <property type="protein sequence ID" value="AKS43184.1"/>
    <property type="molecule type" value="Genomic_DNA"/>
</dbReference>
<dbReference type="InterPro" id="IPR029787">
    <property type="entry name" value="Nucleotide_cyclase"/>
</dbReference>
<dbReference type="AlphaFoldDB" id="A0A0K0XZS6"/>
<evidence type="ECO:0000256" key="3">
    <source>
        <dbReference type="ARBA" id="ARBA00034247"/>
    </source>
</evidence>
<dbReference type="Gene3D" id="2.60.200.20">
    <property type="match status" value="1"/>
</dbReference>
<dbReference type="Gene3D" id="3.30.70.270">
    <property type="match status" value="1"/>
</dbReference>
<dbReference type="GO" id="GO:0052621">
    <property type="term" value="F:diguanylate cyclase activity"/>
    <property type="evidence" value="ECO:0007669"/>
    <property type="project" value="UniProtKB-EC"/>
</dbReference>
<dbReference type="SUPFAM" id="SSF49879">
    <property type="entry name" value="SMAD/FHA domain"/>
    <property type="match status" value="1"/>
</dbReference>
<dbReference type="OrthoDB" id="9812260at2"/>
<dbReference type="PATRIC" id="fig|1579979.3.peg.2890"/>
<dbReference type="InterPro" id="IPR043128">
    <property type="entry name" value="Rev_trsase/Diguanyl_cyclase"/>
</dbReference>
<evidence type="ECO:0000256" key="2">
    <source>
        <dbReference type="ARBA" id="ARBA00012528"/>
    </source>
</evidence>
<keyword evidence="5" id="KW-1185">Reference proteome</keyword>
<evidence type="ECO:0000256" key="1">
    <source>
        <dbReference type="ARBA" id="ARBA00001946"/>
    </source>
</evidence>
<dbReference type="Pfam" id="PF00498">
    <property type="entry name" value="FHA"/>
    <property type="match status" value="1"/>
</dbReference>
<evidence type="ECO:0000313" key="5">
    <source>
        <dbReference type="Proteomes" id="UP000066624"/>
    </source>
</evidence>
<dbReference type="KEGG" id="wma:WM2015_2827"/>
<organism evidence="4 5">
    <name type="scientific">Wenzhouxiangella marina</name>
    <dbReference type="NCBI Taxonomy" id="1579979"/>
    <lineage>
        <taxon>Bacteria</taxon>
        <taxon>Pseudomonadati</taxon>
        <taxon>Pseudomonadota</taxon>
        <taxon>Gammaproteobacteria</taxon>
        <taxon>Chromatiales</taxon>
        <taxon>Wenzhouxiangellaceae</taxon>
        <taxon>Wenzhouxiangella</taxon>
    </lineage>
</organism>
<dbReference type="InterPro" id="IPR050469">
    <property type="entry name" value="Diguanylate_Cyclase"/>
</dbReference>
<proteinExistence type="predicted"/>
<name>A0A0K0XZS6_9GAMM</name>
<dbReference type="STRING" id="1579979.WM2015_2827"/>
<dbReference type="InterPro" id="IPR000253">
    <property type="entry name" value="FHA_dom"/>
</dbReference>
<protein>
    <recommendedName>
        <fullName evidence="2">diguanylate cyclase</fullName>
        <ecNumber evidence="2">2.7.7.65</ecNumber>
    </recommendedName>
</protein>
<evidence type="ECO:0000313" key="4">
    <source>
        <dbReference type="EMBL" id="AKS43184.1"/>
    </source>
</evidence>
<dbReference type="EC" id="2.7.7.65" evidence="2"/>
<dbReference type="PROSITE" id="PS50006">
    <property type="entry name" value="FHA_DOMAIN"/>
    <property type="match status" value="1"/>
</dbReference>
<accession>A0A0K0XZS6</accession>
<dbReference type="InterPro" id="IPR008984">
    <property type="entry name" value="SMAD_FHA_dom_sf"/>
</dbReference>
<dbReference type="GO" id="GO:0005886">
    <property type="term" value="C:plasma membrane"/>
    <property type="evidence" value="ECO:0007669"/>
    <property type="project" value="TreeGrafter"/>
</dbReference>
<dbReference type="GO" id="GO:0043709">
    <property type="term" value="P:cell adhesion involved in single-species biofilm formation"/>
    <property type="evidence" value="ECO:0007669"/>
    <property type="project" value="TreeGrafter"/>
</dbReference>
<dbReference type="PANTHER" id="PTHR45138:SF9">
    <property type="entry name" value="DIGUANYLATE CYCLASE DGCM-RELATED"/>
    <property type="match status" value="1"/>
</dbReference>
<reference evidence="5" key="1">
    <citation type="submission" date="2015-07" db="EMBL/GenBank/DDBJ databases">
        <authorList>
            <person name="Kim K.M."/>
        </authorList>
    </citation>
    <scope>NUCLEOTIDE SEQUENCE [LARGE SCALE GENOMIC DNA]</scope>
    <source>
        <strain evidence="5">KCTC 42284</strain>
    </source>
</reference>
<dbReference type="CDD" id="cd01949">
    <property type="entry name" value="GGDEF"/>
    <property type="match status" value="1"/>
</dbReference>
<dbReference type="Proteomes" id="UP000066624">
    <property type="component" value="Chromosome"/>
</dbReference>
<dbReference type="PANTHER" id="PTHR45138">
    <property type="entry name" value="REGULATORY COMPONENTS OF SENSORY TRANSDUCTION SYSTEM"/>
    <property type="match status" value="1"/>
</dbReference>
<sequence>MAQGSRSDEQTDPCTLLIVNDQGDAVEPRSACLVVIRGERLGERIEPDALPAVIGRGSDADFRIPSPSVSRRHCRVLQDRGTWWVEDLRSTNLTLVNEHPIDRRPLNDGDRIRVGDSELKFLAAGSTEAIYLAKLHEHVIRDELTGLHNRRHLMAGLDDELARRRQRMDSPLSLAILDVDHFKAINDRAGHLVGDEVLRQLARLLEGAVRETDLLARIGGEEFAVLMPDSGLAPARSICERLRSAVERAEFAVAAGSGIGTVTVSIGLAEWGAGMNEASDLLRAADAELYRAKREGRNRVYG</sequence>
<dbReference type="SMART" id="SM00240">
    <property type="entry name" value="FHA"/>
    <property type="match status" value="1"/>
</dbReference>
<dbReference type="SMART" id="SM00267">
    <property type="entry name" value="GGDEF"/>
    <property type="match status" value="1"/>
</dbReference>